<evidence type="ECO:0000256" key="6">
    <source>
        <dbReference type="ARBA" id="ARBA00047512"/>
    </source>
</evidence>
<comment type="similarity">
    <text evidence="1">Belongs to the glycerophosphoryl diester phosphodiesterase family.</text>
</comment>
<dbReference type="InterPro" id="IPR030395">
    <property type="entry name" value="GP_PDE_dom"/>
</dbReference>
<dbReference type="PANTHER" id="PTHR43620:SF7">
    <property type="entry name" value="GLYCEROPHOSPHODIESTER PHOSPHODIESTERASE GDPD5-RELATED"/>
    <property type="match status" value="1"/>
</dbReference>
<dbReference type="GO" id="GO:0006629">
    <property type="term" value="P:lipid metabolic process"/>
    <property type="evidence" value="ECO:0007669"/>
    <property type="project" value="InterPro"/>
</dbReference>
<evidence type="ECO:0000256" key="7">
    <source>
        <dbReference type="SAM" id="SignalP"/>
    </source>
</evidence>
<gene>
    <name evidence="9" type="ORF">MiSe_25440</name>
</gene>
<keyword evidence="10" id="KW-1185">Reference proteome</keyword>
<dbReference type="AlphaFoldDB" id="A0AAV3X7K3"/>
<dbReference type="EMBL" id="BLAY01000034">
    <property type="protein sequence ID" value="GET37790.1"/>
    <property type="molecule type" value="Genomic_DNA"/>
</dbReference>
<dbReference type="Pfam" id="PF03009">
    <property type="entry name" value="GDPD"/>
    <property type="match status" value="1"/>
</dbReference>
<feature type="chain" id="PRO_5043640807" description="glycerophosphodiester phosphodiesterase" evidence="7">
    <location>
        <begin position="26"/>
        <end position="396"/>
    </location>
</feature>
<dbReference type="GO" id="GO:0008889">
    <property type="term" value="F:glycerophosphodiester phosphodiesterase activity"/>
    <property type="evidence" value="ECO:0007669"/>
    <property type="project" value="UniProtKB-EC"/>
</dbReference>
<evidence type="ECO:0000256" key="1">
    <source>
        <dbReference type="ARBA" id="ARBA00007277"/>
    </source>
</evidence>
<evidence type="ECO:0000313" key="10">
    <source>
        <dbReference type="Proteomes" id="UP001050975"/>
    </source>
</evidence>
<comment type="caution">
    <text evidence="9">The sequence shown here is derived from an EMBL/GenBank/DDBJ whole genome shotgun (WGS) entry which is preliminary data.</text>
</comment>
<evidence type="ECO:0000256" key="2">
    <source>
        <dbReference type="ARBA" id="ARBA00012247"/>
    </source>
</evidence>
<dbReference type="SUPFAM" id="SSF51695">
    <property type="entry name" value="PLC-like phosphodiesterases"/>
    <property type="match status" value="1"/>
</dbReference>
<dbReference type="PANTHER" id="PTHR43620">
    <property type="entry name" value="GLYCEROPHOSPHORYL DIESTER PHOSPHODIESTERASE"/>
    <property type="match status" value="1"/>
</dbReference>
<protein>
    <recommendedName>
        <fullName evidence="2">glycerophosphodiester phosphodiesterase</fullName>
        <ecNumber evidence="2">3.1.4.46</ecNumber>
    </recommendedName>
</protein>
<keyword evidence="5" id="KW-0378">Hydrolase</keyword>
<comment type="catalytic activity">
    <reaction evidence="6">
        <text>a sn-glycero-3-phosphodiester + H2O = an alcohol + sn-glycerol 3-phosphate + H(+)</text>
        <dbReference type="Rhea" id="RHEA:12969"/>
        <dbReference type="ChEBI" id="CHEBI:15377"/>
        <dbReference type="ChEBI" id="CHEBI:15378"/>
        <dbReference type="ChEBI" id="CHEBI:30879"/>
        <dbReference type="ChEBI" id="CHEBI:57597"/>
        <dbReference type="ChEBI" id="CHEBI:83408"/>
        <dbReference type="EC" id="3.1.4.46"/>
    </reaction>
</comment>
<keyword evidence="4" id="KW-0319">Glycerol metabolism</keyword>
<evidence type="ECO:0000313" key="9">
    <source>
        <dbReference type="EMBL" id="GET37790.1"/>
    </source>
</evidence>
<reference evidence="9" key="1">
    <citation type="submission" date="2019-10" db="EMBL/GenBank/DDBJ databases">
        <title>Draft genome sequece of Microseira wollei NIES-4236.</title>
        <authorList>
            <person name="Yamaguchi H."/>
            <person name="Suzuki S."/>
            <person name="Kawachi M."/>
        </authorList>
    </citation>
    <scope>NUCLEOTIDE SEQUENCE</scope>
    <source>
        <strain evidence="9">NIES-4236</strain>
    </source>
</reference>
<dbReference type="GO" id="GO:0006071">
    <property type="term" value="P:glycerol metabolic process"/>
    <property type="evidence" value="ECO:0007669"/>
    <property type="project" value="UniProtKB-KW"/>
</dbReference>
<evidence type="ECO:0000256" key="5">
    <source>
        <dbReference type="ARBA" id="ARBA00022801"/>
    </source>
</evidence>
<keyword evidence="3 7" id="KW-0732">Signal</keyword>
<feature type="domain" description="GP-PDE" evidence="8">
    <location>
        <begin position="33"/>
        <end position="357"/>
    </location>
</feature>
<sequence length="396" mass="43356">MFPFAKLALLVTGALTVIPVGEAVAATLTGAPPIVIGHRGASGYLPEHTLAAYELAIDMGADFIEPDLVSTKDGVLIARHENEISATTDVANRPEFANRKTTKVVDGVSITGWFTEDFTLAEIKTLRAKQNFPFRDQSFNGLYEVPTLQEIIDLAKRKSIETGRTIGIYPETKHPTYFDSVGLSLEEPLVAVLKANNYDKKDSPVFIQSFEVGNLKDLNALIDVPLVQLLDAFDVAPDGSLIEIQPYDFVVSGDPRTYKDLRTPQGLADIATYADGIGPWKRMIVSVNSNNQLLPPTSLVTDAHAAGLLVHPYTFRNESRYLAADYNGNPELEYEQFFKLGVDGVFSDHPDTAVAVRNRVAGNPTQSVPEPNLLLGFVFLPLAGLLRRRQTSLKKS</sequence>
<dbReference type="Proteomes" id="UP001050975">
    <property type="component" value="Unassembled WGS sequence"/>
</dbReference>
<proteinExistence type="inferred from homology"/>
<feature type="signal peptide" evidence="7">
    <location>
        <begin position="1"/>
        <end position="25"/>
    </location>
</feature>
<dbReference type="PROSITE" id="PS51704">
    <property type="entry name" value="GP_PDE"/>
    <property type="match status" value="1"/>
</dbReference>
<dbReference type="Gene3D" id="3.20.20.190">
    <property type="entry name" value="Phosphatidylinositol (PI) phosphodiesterase"/>
    <property type="match status" value="1"/>
</dbReference>
<accession>A0AAV3X7K3</accession>
<dbReference type="EC" id="3.1.4.46" evidence="2"/>
<dbReference type="RefSeq" id="WP_226579873.1">
    <property type="nucleotide sequence ID" value="NZ_BLAY01000034.1"/>
</dbReference>
<evidence type="ECO:0000256" key="3">
    <source>
        <dbReference type="ARBA" id="ARBA00022729"/>
    </source>
</evidence>
<evidence type="ECO:0000256" key="4">
    <source>
        <dbReference type="ARBA" id="ARBA00022798"/>
    </source>
</evidence>
<dbReference type="CDD" id="cd08602">
    <property type="entry name" value="GDPD_ScGlpQ1_like"/>
    <property type="match status" value="1"/>
</dbReference>
<evidence type="ECO:0000259" key="8">
    <source>
        <dbReference type="PROSITE" id="PS51704"/>
    </source>
</evidence>
<organism evidence="9 10">
    <name type="scientific">Microseira wollei NIES-4236</name>
    <dbReference type="NCBI Taxonomy" id="2530354"/>
    <lineage>
        <taxon>Bacteria</taxon>
        <taxon>Bacillati</taxon>
        <taxon>Cyanobacteriota</taxon>
        <taxon>Cyanophyceae</taxon>
        <taxon>Oscillatoriophycideae</taxon>
        <taxon>Aerosakkonematales</taxon>
        <taxon>Aerosakkonemataceae</taxon>
        <taxon>Microseira</taxon>
    </lineage>
</organism>
<dbReference type="InterPro" id="IPR017946">
    <property type="entry name" value="PLC-like_Pdiesterase_TIM-brl"/>
</dbReference>
<name>A0AAV3X7K3_9CYAN</name>
<dbReference type="GO" id="GO:0042597">
    <property type="term" value="C:periplasmic space"/>
    <property type="evidence" value="ECO:0007669"/>
    <property type="project" value="TreeGrafter"/>
</dbReference>